<dbReference type="Pfam" id="PF22167">
    <property type="entry name" value="PH0730-like_N"/>
    <property type="match status" value="1"/>
</dbReference>
<evidence type="ECO:0000313" key="8">
    <source>
        <dbReference type="Proteomes" id="UP001529235"/>
    </source>
</evidence>
<keyword evidence="4" id="KW-0648">Protein biosynthesis</keyword>
<dbReference type="InterPro" id="IPR036390">
    <property type="entry name" value="WH_DNA-bd_sf"/>
</dbReference>
<dbReference type="GO" id="GO:0016874">
    <property type="term" value="F:ligase activity"/>
    <property type="evidence" value="ECO:0007669"/>
    <property type="project" value="UniProtKB-KW"/>
</dbReference>
<dbReference type="InterPro" id="IPR004115">
    <property type="entry name" value="GAD-like_sf"/>
</dbReference>
<evidence type="ECO:0008006" key="9">
    <source>
        <dbReference type="Google" id="ProtNLM"/>
    </source>
</evidence>
<evidence type="ECO:0000259" key="6">
    <source>
        <dbReference type="Pfam" id="PF22167"/>
    </source>
</evidence>
<dbReference type="Proteomes" id="UP001529235">
    <property type="component" value="Unassembled WGS sequence"/>
</dbReference>
<keyword evidence="3" id="KW-0067">ATP-binding</keyword>
<dbReference type="GO" id="GO:0006412">
    <property type="term" value="P:translation"/>
    <property type="evidence" value="ECO:0007669"/>
    <property type="project" value="UniProtKB-KW"/>
</dbReference>
<evidence type="ECO:0000256" key="2">
    <source>
        <dbReference type="ARBA" id="ARBA00022741"/>
    </source>
</evidence>
<dbReference type="InterPro" id="IPR029349">
    <property type="entry name" value="DUF4443"/>
</dbReference>
<feature type="domain" description="DUF4443" evidence="5">
    <location>
        <begin position="117"/>
        <end position="207"/>
    </location>
</feature>
<evidence type="ECO:0000256" key="4">
    <source>
        <dbReference type="ARBA" id="ARBA00022917"/>
    </source>
</evidence>
<evidence type="ECO:0000259" key="5">
    <source>
        <dbReference type="Pfam" id="PF14544"/>
    </source>
</evidence>
<evidence type="ECO:0000313" key="7">
    <source>
        <dbReference type="EMBL" id="MDK6028256.1"/>
    </source>
</evidence>
<dbReference type="InterPro" id="IPR054039">
    <property type="entry name" value="PH0730-like_N"/>
</dbReference>
<sequence length="213" mass="23955">MSNLKNLFYEIAASRKGVKPLFEPAHVLKTLLLLYEKEPIGRNVLSRMLGIGVASTRTLIKRLKEYDLVNVDYVGGCILTERGKRVIERIMSVVRRIENSTAIIEEDLRLAPYSWLAVLDNSIELVKKFGIVNIRDKLIGYGAKAALIVFVEEFAYIPPDKELNEKKYSTLRNIRSSLLLKFGDVAIISFANGLNVAEKALLNTLIDVVLDTC</sequence>
<evidence type="ECO:0000256" key="3">
    <source>
        <dbReference type="ARBA" id="ARBA00022840"/>
    </source>
</evidence>
<dbReference type="Gene3D" id="3.30.1360.30">
    <property type="entry name" value="GAD-like domain"/>
    <property type="match status" value="1"/>
</dbReference>
<comment type="caution">
    <text evidence="7">The sequence shown here is derived from an EMBL/GenBank/DDBJ whole genome shotgun (WGS) entry which is preliminary data.</text>
</comment>
<protein>
    <recommendedName>
        <fullName evidence="9">DUF4443 domain-containing protein</fullName>
    </recommendedName>
</protein>
<dbReference type="RefSeq" id="WP_285273224.1">
    <property type="nucleotide sequence ID" value="NZ_JASNVW010000001.1"/>
</dbReference>
<keyword evidence="8" id="KW-1185">Reference proteome</keyword>
<keyword evidence="1" id="KW-0436">Ligase</keyword>
<dbReference type="Pfam" id="PF14544">
    <property type="entry name" value="DUF4443"/>
    <property type="match status" value="1"/>
</dbReference>
<reference evidence="7 8" key="1">
    <citation type="submission" date="2023-05" db="EMBL/GenBank/DDBJ databases">
        <title>A new hyperthermophilic archaea 'Ignisphaera cupida' sp. nov. and description of the family 'Ignisphaeraceae' fam. nov.</title>
        <authorList>
            <person name="Podosokorskaya O.A."/>
            <person name="Elcheninov A.G."/>
            <person name="Klukina A."/>
            <person name="Merkel A.Y."/>
        </authorList>
    </citation>
    <scope>NUCLEOTIDE SEQUENCE [LARGE SCALE GENOMIC DNA]</scope>
    <source>
        <strain evidence="7 8">4213-co</strain>
    </source>
</reference>
<keyword evidence="2" id="KW-0547">Nucleotide-binding</keyword>
<gene>
    <name evidence="7" type="ORF">QPL79_02610</name>
</gene>
<accession>A0ABD4Z4K4</accession>
<dbReference type="AlphaFoldDB" id="A0ABD4Z4K4"/>
<name>A0ABD4Z4K4_9CREN</name>
<dbReference type="Gene3D" id="1.10.10.10">
    <property type="entry name" value="Winged helix-like DNA-binding domain superfamily/Winged helix DNA-binding domain"/>
    <property type="match status" value="1"/>
</dbReference>
<dbReference type="SUPFAM" id="SSF46785">
    <property type="entry name" value="Winged helix' DNA-binding domain"/>
    <property type="match status" value="1"/>
</dbReference>
<dbReference type="InterPro" id="IPR036388">
    <property type="entry name" value="WH-like_DNA-bd_sf"/>
</dbReference>
<evidence type="ECO:0000256" key="1">
    <source>
        <dbReference type="ARBA" id="ARBA00022598"/>
    </source>
</evidence>
<dbReference type="GO" id="GO:0005524">
    <property type="term" value="F:ATP binding"/>
    <property type="evidence" value="ECO:0007669"/>
    <property type="project" value="UniProtKB-KW"/>
</dbReference>
<proteinExistence type="predicted"/>
<dbReference type="SUPFAM" id="SSF55261">
    <property type="entry name" value="GAD domain-like"/>
    <property type="match status" value="1"/>
</dbReference>
<organism evidence="7 8">
    <name type="scientific">Ignisphaera cupida</name>
    <dbReference type="NCBI Taxonomy" id="3050454"/>
    <lineage>
        <taxon>Archaea</taxon>
        <taxon>Thermoproteota</taxon>
        <taxon>Thermoprotei</taxon>
        <taxon>Desulfurococcales</taxon>
        <taxon>Desulfurococcaceae</taxon>
        <taxon>Ignisphaera</taxon>
    </lineage>
</organism>
<dbReference type="EMBL" id="JASNVW010000001">
    <property type="protein sequence ID" value="MDK6028256.1"/>
    <property type="molecule type" value="Genomic_DNA"/>
</dbReference>
<feature type="domain" description="PH0730-like N-terminal" evidence="6">
    <location>
        <begin position="27"/>
        <end position="84"/>
    </location>
</feature>